<dbReference type="GO" id="GO:0035336">
    <property type="term" value="P:long-chain fatty-acyl-CoA metabolic process"/>
    <property type="evidence" value="ECO:0007669"/>
    <property type="project" value="TreeGrafter"/>
</dbReference>
<dbReference type="AlphaFoldDB" id="A0A2D0NI22"/>
<dbReference type="GO" id="GO:0080019">
    <property type="term" value="F:alcohol-forming very long-chain fatty acyl-CoA reductase activity"/>
    <property type="evidence" value="ECO:0007669"/>
    <property type="project" value="InterPro"/>
</dbReference>
<name>A0A2D0NI22_FLAN2</name>
<evidence type="ECO:0000313" key="2">
    <source>
        <dbReference type="EMBL" id="PHN08131.1"/>
    </source>
</evidence>
<dbReference type="PANTHER" id="PTHR11011">
    <property type="entry name" value="MALE STERILITY PROTEIN 2-RELATED"/>
    <property type="match status" value="1"/>
</dbReference>
<dbReference type="Gene3D" id="3.40.50.720">
    <property type="entry name" value="NAD(P)-binding Rossmann-like Domain"/>
    <property type="match status" value="1"/>
</dbReference>
<dbReference type="Proteomes" id="UP000223913">
    <property type="component" value="Unassembled WGS sequence"/>
</dbReference>
<dbReference type="EMBL" id="PDUD01000002">
    <property type="protein sequence ID" value="PHN08131.1"/>
    <property type="molecule type" value="Genomic_DNA"/>
</dbReference>
<dbReference type="RefSeq" id="WP_099148334.1">
    <property type="nucleotide sequence ID" value="NZ_PDUD01000002.1"/>
</dbReference>
<organism evidence="2 3">
    <name type="scientific">Flavilitoribacter nigricans (strain ATCC 23147 / DSM 23189 / NBRC 102662 / NCIMB 1420 / SS-2)</name>
    <name type="common">Lewinella nigricans</name>
    <dbReference type="NCBI Taxonomy" id="1122177"/>
    <lineage>
        <taxon>Bacteria</taxon>
        <taxon>Pseudomonadati</taxon>
        <taxon>Bacteroidota</taxon>
        <taxon>Saprospiria</taxon>
        <taxon>Saprospirales</taxon>
        <taxon>Lewinellaceae</taxon>
        <taxon>Flavilitoribacter</taxon>
    </lineage>
</organism>
<dbReference type="InterPro" id="IPR036291">
    <property type="entry name" value="NAD(P)-bd_dom_sf"/>
</dbReference>
<dbReference type="PANTHER" id="PTHR11011:SF45">
    <property type="entry name" value="FATTY ACYL-COA REDUCTASE CG8306-RELATED"/>
    <property type="match status" value="1"/>
</dbReference>
<dbReference type="Pfam" id="PF07993">
    <property type="entry name" value="NAD_binding_4"/>
    <property type="match status" value="1"/>
</dbReference>
<gene>
    <name evidence="2" type="ORF">CRP01_02075</name>
</gene>
<dbReference type="OrthoDB" id="596910at2"/>
<dbReference type="InterPro" id="IPR026055">
    <property type="entry name" value="FAR"/>
</dbReference>
<proteinExistence type="predicted"/>
<evidence type="ECO:0000259" key="1">
    <source>
        <dbReference type="Pfam" id="PF07993"/>
    </source>
</evidence>
<accession>A0A2D0NI22</accession>
<sequence>MTQSHFITGATGFVGSYVLIELLKQTNDTIYCLVRPKEDQAPEARIFGLLDKLIPAYQENPALLAAARRRVRIVAGDLSESVLEIAPRIESPINCFWHVAASLNYEERFADQIFETNVMGTHYALRLAKKLQTQYFNHFSTAYVVGKQQGIMREEVVRHTESNNAYERSKVTSELEVLSATGMQTRIFRPSIVIGHSLTHEAFNFSGMYGFLRRLVQFRGMMERIQTGYLDRNPIRMKMDPQVPLNLVPVDQVAQEAVQIGTTAAPQRIFNLTNKKVLTVGETIGIMFDIAGVSQPEIVRDAADFNWIDEKFNEKMEFYNSYLVGRKVFDRRNTDAALQRASDHDQYAITRDRLVYKSSWYLNKLLSKRVRIPVSR</sequence>
<feature type="domain" description="Thioester reductase (TE)" evidence="1">
    <location>
        <begin position="7"/>
        <end position="255"/>
    </location>
</feature>
<dbReference type="InterPro" id="IPR013120">
    <property type="entry name" value="FAR_NAD-bd"/>
</dbReference>
<dbReference type="SUPFAM" id="SSF51735">
    <property type="entry name" value="NAD(P)-binding Rossmann-fold domains"/>
    <property type="match status" value="1"/>
</dbReference>
<reference evidence="2 3" key="1">
    <citation type="submission" date="2017-10" db="EMBL/GenBank/DDBJ databases">
        <title>The draft genome sequence of Lewinella nigricans NBRC 102662.</title>
        <authorList>
            <person name="Wang K."/>
        </authorList>
    </citation>
    <scope>NUCLEOTIDE SEQUENCE [LARGE SCALE GENOMIC DNA]</scope>
    <source>
        <strain evidence="2 3">NBRC 102662</strain>
    </source>
</reference>
<protein>
    <recommendedName>
        <fullName evidence="1">Thioester reductase (TE) domain-containing protein</fullName>
    </recommendedName>
</protein>
<comment type="caution">
    <text evidence="2">The sequence shown here is derived from an EMBL/GenBank/DDBJ whole genome shotgun (WGS) entry which is preliminary data.</text>
</comment>
<keyword evidence="3" id="KW-1185">Reference proteome</keyword>
<evidence type="ECO:0000313" key="3">
    <source>
        <dbReference type="Proteomes" id="UP000223913"/>
    </source>
</evidence>